<proteinExistence type="predicted"/>
<dbReference type="SMART" id="SM00507">
    <property type="entry name" value="HNHc"/>
    <property type="match status" value="1"/>
</dbReference>
<feature type="domain" description="HNH nuclease" evidence="1">
    <location>
        <begin position="202"/>
        <end position="255"/>
    </location>
</feature>
<sequence length="292" mass="33678">MKLNVELSKFNKLIDENVSERKSQFSVSLNPVDYQRYKQRRSAPDLVTDFDQEISLNGHLLAYDGHGVVVYIKEQSDLSSAVLNPLNNATKYHLTDCDTVRDEKKDQRFGRFVALRYIDGKMPICDDKNNTDEAALAVCGNCLRKLSYIPYVQARNTEQKKQAQREFNLSEFLKKQHDFPDEHLPLRHAEFSNFAYSEDWKAVSEVYKLSQNYCCEECGVQLNGWKTLLHSHHIDGVKSNNHPANLMALCVECHSKQPKHKHLKPKAEVLSYLKAMRNSRVTNKPKAHLNII</sequence>
<dbReference type="GO" id="GO:0004519">
    <property type="term" value="F:endonuclease activity"/>
    <property type="evidence" value="ECO:0007669"/>
    <property type="project" value="UniProtKB-KW"/>
</dbReference>
<keyword evidence="2" id="KW-0378">Hydrolase</keyword>
<dbReference type="CDD" id="cd00085">
    <property type="entry name" value="HNHc"/>
    <property type="match status" value="1"/>
</dbReference>
<keyword evidence="2" id="KW-0540">Nuclease</keyword>
<comment type="caution">
    <text evidence="2">The sequence shown here is derived from an EMBL/GenBank/DDBJ whole genome shotgun (WGS) entry which is preliminary data.</text>
</comment>
<dbReference type="RefSeq" id="WP_176313211.1">
    <property type="nucleotide sequence ID" value="NZ_JAKNAX010000007.1"/>
</dbReference>
<accession>A0A9X4IVY8</accession>
<dbReference type="AlphaFoldDB" id="A0A9X4IVY8"/>
<evidence type="ECO:0000313" key="2">
    <source>
        <dbReference type="EMBL" id="MDE1345583.1"/>
    </source>
</evidence>
<dbReference type="EMBL" id="JAKNAX010000007">
    <property type="protein sequence ID" value="MDE1345583.1"/>
    <property type="molecule type" value="Genomic_DNA"/>
</dbReference>
<evidence type="ECO:0000259" key="1">
    <source>
        <dbReference type="SMART" id="SM00507"/>
    </source>
</evidence>
<name>A0A9X4IVY8_9VIBR</name>
<keyword evidence="2" id="KW-0255">Endonuclease</keyword>
<evidence type="ECO:0000313" key="3">
    <source>
        <dbReference type="Proteomes" id="UP001140978"/>
    </source>
</evidence>
<reference evidence="2" key="1">
    <citation type="submission" date="2022-02" db="EMBL/GenBank/DDBJ databases">
        <title>Emergence and expansion in Europe of a Vibrio aestuarianus clonal complex pathogenic for oysters.</title>
        <authorList>
            <person name="Mesnil A."/>
            <person name="Travers M.-A."/>
        </authorList>
    </citation>
    <scope>NUCLEOTIDE SEQUENCE</scope>
    <source>
        <strain evidence="2">19_064_15T1</strain>
    </source>
</reference>
<dbReference type="Proteomes" id="UP001140978">
    <property type="component" value="Unassembled WGS sequence"/>
</dbReference>
<gene>
    <name evidence="2" type="ORF">L9X51_03885</name>
</gene>
<organism evidence="2 3">
    <name type="scientific">Vibrio aestuarianus</name>
    <dbReference type="NCBI Taxonomy" id="28171"/>
    <lineage>
        <taxon>Bacteria</taxon>
        <taxon>Pseudomonadati</taxon>
        <taxon>Pseudomonadota</taxon>
        <taxon>Gammaproteobacteria</taxon>
        <taxon>Vibrionales</taxon>
        <taxon>Vibrionaceae</taxon>
        <taxon>Vibrio</taxon>
    </lineage>
</organism>
<dbReference type="InterPro" id="IPR003615">
    <property type="entry name" value="HNH_nuc"/>
</dbReference>
<protein>
    <submittedName>
        <fullName evidence="2">HNH endonuclease</fullName>
    </submittedName>
</protein>